<dbReference type="GO" id="GO:0003993">
    <property type="term" value="F:acid phosphatase activity"/>
    <property type="evidence" value="ECO:0007669"/>
    <property type="project" value="TreeGrafter"/>
</dbReference>
<keyword evidence="3" id="KW-0378">Hydrolase</keyword>
<dbReference type="GO" id="GO:0009277">
    <property type="term" value="C:fungal-type cell wall"/>
    <property type="evidence" value="ECO:0007669"/>
    <property type="project" value="TreeGrafter"/>
</dbReference>
<dbReference type="HOGENOM" id="CLU_020880_3_0_1"/>
<comment type="caution">
    <text evidence="9">The sequence shown here is derived from an EMBL/GenBank/DDBJ whole genome shotgun (WGS) entry which is preliminary data.</text>
</comment>
<organism evidence="9 10">
    <name type="scientific">Pseudallescheria apiosperma</name>
    <name type="common">Scedosporium apiospermum</name>
    <dbReference type="NCBI Taxonomy" id="563466"/>
    <lineage>
        <taxon>Eukaryota</taxon>
        <taxon>Fungi</taxon>
        <taxon>Dikarya</taxon>
        <taxon>Ascomycota</taxon>
        <taxon>Pezizomycotina</taxon>
        <taxon>Sordariomycetes</taxon>
        <taxon>Hypocreomycetidae</taxon>
        <taxon>Microascales</taxon>
        <taxon>Microascaceae</taxon>
        <taxon>Scedosporium</taxon>
    </lineage>
</organism>
<reference evidence="9 10" key="1">
    <citation type="journal article" date="2014" name="Genome Announc.">
        <title>Draft genome sequence of the pathogenic fungus Scedosporium apiospermum.</title>
        <authorList>
            <person name="Vandeputte P."/>
            <person name="Ghamrawi S."/>
            <person name="Rechenmann M."/>
            <person name="Iltis A."/>
            <person name="Giraud S."/>
            <person name="Fleury M."/>
            <person name="Thornton C."/>
            <person name="Delhaes L."/>
            <person name="Meyer W."/>
            <person name="Papon N."/>
            <person name="Bouchara J.P."/>
        </authorList>
    </citation>
    <scope>NUCLEOTIDE SEQUENCE [LARGE SCALE GENOMIC DNA]</scope>
    <source>
        <strain evidence="9 10">IHEM 14462</strain>
    </source>
</reference>
<dbReference type="EMBL" id="JOWA01000165">
    <property type="protein sequence ID" value="KEZ39128.1"/>
    <property type="molecule type" value="Genomic_DNA"/>
</dbReference>
<evidence type="ECO:0000256" key="2">
    <source>
        <dbReference type="ARBA" id="ARBA00012632"/>
    </source>
</evidence>
<dbReference type="OrthoDB" id="6509975at2759"/>
<dbReference type="PANTHER" id="PTHR20963:SF23">
    <property type="entry name" value="3-PHYTASE"/>
    <property type="match status" value="1"/>
</dbReference>
<keyword evidence="4" id="KW-0325">Glycoprotein</keyword>
<proteinExistence type="inferred from homology"/>
<dbReference type="VEuPathDB" id="FungiDB:SAPIO_CDS10521"/>
<dbReference type="InterPro" id="IPR000560">
    <property type="entry name" value="His_Pase_clade-2"/>
</dbReference>
<dbReference type="GO" id="GO:0016158">
    <property type="term" value="F:inositol hexakisphosphate 3-phosphatase activity"/>
    <property type="evidence" value="ECO:0007669"/>
    <property type="project" value="UniProtKB-EC"/>
</dbReference>
<feature type="active site" description="Nucleophile" evidence="5">
    <location>
        <position position="81"/>
    </location>
</feature>
<dbReference type="SUPFAM" id="SSF53254">
    <property type="entry name" value="Phosphoglycerate mutase-like"/>
    <property type="match status" value="1"/>
</dbReference>
<dbReference type="Gene3D" id="3.40.50.1240">
    <property type="entry name" value="Phosphoglycerate mutase-like"/>
    <property type="match status" value="1"/>
</dbReference>
<evidence type="ECO:0000256" key="3">
    <source>
        <dbReference type="ARBA" id="ARBA00022801"/>
    </source>
</evidence>
<protein>
    <recommendedName>
        <fullName evidence="2">3-phytase</fullName>
        <ecNumber evidence="2">3.1.3.8</ecNumber>
    </recommendedName>
</protein>
<sequence>MFSLTHLVLFFPLSAAVAAGSSPRFLAPKQDIVLWRGKGSDSPLTRLGANGPWASGPNVHGISTAIPENCYVDQAAYVSRHGSRYPDNGAYNEWLEMESRFSAGGYEAKGVLSFLPAWKPVLTNPDIQIAMLGPTGNKEAVDMGYQLRTRYPQLYDDGDDFYVWANNYTRVLQTASGFVNGFLGASASKLGNVVAVTSKGIAEAIGNSLAPSDMCPNFKDQSGGDYIKTWNSIWQPRVQERLQKLIKGNLTLTLSDVNLMPYLCGFESQITGRLSPFCDVFTDDELKMYEYSNDLRYYYGVGPGTELPPKMMTPFLDSLVDLFAKGPGVEGVGLDGAQSFQVPKLLVSFLNDGQLTELVSASGVFDEQEHLSATEMDHDRLWIGSRFITMRGTIAFERLNCMVPGPKNETTTSHPSSTNTSLPAPTNTGKCGPRKSRSPFDASRGYVNATYVRIRLNDQVYPVPSCRDGPGSSCALGKYAEYVKAKYAAEGDWMENCDVTMEGKPTVVQGASFFTDLSQPHLAKYTQ</sequence>
<feature type="chain" id="PRO_5001775011" description="3-phytase" evidence="8">
    <location>
        <begin position="21"/>
        <end position="527"/>
    </location>
</feature>
<dbReference type="CDD" id="cd07061">
    <property type="entry name" value="HP_HAP_like"/>
    <property type="match status" value="1"/>
</dbReference>
<dbReference type="KEGG" id="sapo:SAPIO_CDS10521"/>
<evidence type="ECO:0000256" key="6">
    <source>
        <dbReference type="PIRSR" id="PIRSR000894-2"/>
    </source>
</evidence>
<dbReference type="OMA" id="ANSPWFA"/>
<evidence type="ECO:0000313" key="9">
    <source>
        <dbReference type="EMBL" id="KEZ39128.1"/>
    </source>
</evidence>
<keyword evidence="8" id="KW-0732">Signal</keyword>
<evidence type="ECO:0000256" key="7">
    <source>
        <dbReference type="SAM" id="MobiDB-lite"/>
    </source>
</evidence>
<dbReference type="InterPro" id="IPR016274">
    <property type="entry name" value="Histidine_acid_Pase_euk"/>
</dbReference>
<dbReference type="GeneID" id="27719726"/>
<evidence type="ECO:0000256" key="1">
    <source>
        <dbReference type="ARBA" id="ARBA00005375"/>
    </source>
</evidence>
<dbReference type="RefSeq" id="XP_016638927.1">
    <property type="nucleotide sequence ID" value="XM_016784102.1"/>
</dbReference>
<dbReference type="PIRSF" id="PIRSF000894">
    <property type="entry name" value="Acid_phosphatase"/>
    <property type="match status" value="1"/>
</dbReference>
<dbReference type="PROSITE" id="PS00616">
    <property type="entry name" value="HIS_ACID_PHOSPHAT_1"/>
    <property type="match status" value="1"/>
</dbReference>
<feature type="signal peptide" evidence="8">
    <location>
        <begin position="1"/>
        <end position="20"/>
    </location>
</feature>
<keyword evidence="10" id="KW-1185">Reference proteome</keyword>
<keyword evidence="6" id="KW-1015">Disulfide bond</keyword>
<feature type="disulfide bond" evidence="6">
    <location>
        <begin position="70"/>
        <end position="401"/>
    </location>
</feature>
<dbReference type="AlphaFoldDB" id="A0A084FVL6"/>
<dbReference type="InterPro" id="IPR029033">
    <property type="entry name" value="His_PPase_superfam"/>
</dbReference>
<name>A0A084FVL6_PSEDA</name>
<accession>A0A084FVL6</accession>
<comment type="similarity">
    <text evidence="1">Belongs to the histidine acid phosphatase family.</text>
</comment>
<dbReference type="Pfam" id="PF00328">
    <property type="entry name" value="His_Phos_2"/>
    <property type="match status" value="1"/>
</dbReference>
<evidence type="ECO:0000313" key="10">
    <source>
        <dbReference type="Proteomes" id="UP000028545"/>
    </source>
</evidence>
<feature type="compositionally biased region" description="Low complexity" evidence="7">
    <location>
        <begin position="410"/>
        <end position="421"/>
    </location>
</feature>
<gene>
    <name evidence="9" type="ORF">SAPIO_CDS10521</name>
</gene>
<feature type="active site" description="Proton donor" evidence="5">
    <location>
        <position position="352"/>
    </location>
</feature>
<dbReference type="PANTHER" id="PTHR20963">
    <property type="entry name" value="MULTIPLE INOSITOL POLYPHOSPHATE PHOSPHATASE-RELATED"/>
    <property type="match status" value="1"/>
</dbReference>
<evidence type="ECO:0000256" key="5">
    <source>
        <dbReference type="PIRSR" id="PIRSR000894-1"/>
    </source>
</evidence>
<evidence type="ECO:0000256" key="8">
    <source>
        <dbReference type="SAM" id="SignalP"/>
    </source>
</evidence>
<dbReference type="InterPro" id="IPR033379">
    <property type="entry name" value="Acid_Pase_AS"/>
</dbReference>
<evidence type="ECO:0000256" key="4">
    <source>
        <dbReference type="ARBA" id="ARBA00023180"/>
    </source>
</evidence>
<feature type="disulfide bond" evidence="6">
    <location>
        <begin position="264"/>
        <end position="278"/>
    </location>
</feature>
<feature type="region of interest" description="Disordered" evidence="7">
    <location>
        <begin position="405"/>
        <end position="442"/>
    </location>
</feature>
<dbReference type="EC" id="3.1.3.8" evidence="2"/>
<dbReference type="Proteomes" id="UP000028545">
    <property type="component" value="Unassembled WGS sequence"/>
</dbReference>